<sequence>MRAIIKGRWFALAAWIIIAAVLMMTAPNMGELVREKGQLSVPDGYSSSLAAKLIKEANGQENKQNERSAVLVFYKKGGLTAGDKKEIERAVNALEKKKEELHATNIVSPFANRELEKELVSKDGTTMLISVSIDPAGRTAKQLTDALYKAVDGVKVEHYFTGGWMIDEDVVTSSQEGVKKTEGITVVFILIVLLAVFRSPVAPLIPLLAVGATYVVSQSVVAFLVDQVNFPLSTFTQTFLVAVLFGIGTDYCILLLSRFKEELAKRGDRVEAIVATYRTSGKTVAASGIAVMIGFAAIGLSTFKLYQSAAAVAVGVAVLLVALVTIVPFFMAVLGEKLFWPVRGKLEHGQSRLWLAAGRFAFARPLLALAIVAVVTVPVLAVYDGKMSFDSMEEIGDHYRSVKAFDIIADHFNPGDAMPTQVVLKSKEPLDSEEGLALIEKMSREIETVDGVASVRSATRPTGEPIKELFVTEQAKQLKNGLGAGKEGIEKIGSGLKTASQKLSSSAPQLKQASSGIGQLVSGTERLEDGLRQLQTGLSQIEQGVRRGAMGAGELKKGLATLRDNAKKLQEGANQLLDGYKQAEQGLSALNGQYRQIEAGLKAVADQLAAVQTMLGQVEQSHPELRQDGQYQQAKMTVAALSGQTKQMADGLSRLNGALEQARAGLAKANESFAQLAAGQAAVNGGLDQVIQGLDELEAGLTKAADGQKQAVDKLPQFSAGLEKVNSGQRQLLEHFSALDGQLGQLVDGLDQSASGLRKVAGGLGTAEAYLADLSSAPEKEMAGWHMPKEALESKEFAQAKDAYMSKDRRIVTFDVILNENPYSTSALGRIDDIRAAAERAVKGTKWEDATIAVGGVTSTYADLQAISNADYKRTAVLMLIGIAIVLAVLLRSLIMPLYLILSLVLTYYTSMAVTELIFVNGLGYAGLNWAVSFFAFVLLLALGIDYSIFLMDRFNEYRGRPVKEAMLSAMGHMGTVIISAAVILGGTFAAMYPSGVLSLLQIATIVLTGLLLYALVVLPLFVPVMVRTFGRANWWPFRQPVSEADGLEQQKIS</sequence>
<dbReference type="PATRIC" id="fig|1462.6.peg.397"/>
<comment type="caution">
    <text evidence="9">The sequence shown here is derived from an EMBL/GenBank/DDBJ whole genome shotgun (WGS) entry which is preliminary data.</text>
</comment>
<evidence type="ECO:0000256" key="3">
    <source>
        <dbReference type="ARBA" id="ARBA00022475"/>
    </source>
</evidence>
<dbReference type="Gene3D" id="1.20.1640.10">
    <property type="entry name" value="Multidrug efflux transporter AcrB transmembrane domain"/>
    <property type="match status" value="2"/>
</dbReference>
<feature type="transmembrane region" description="Helical" evidence="7">
    <location>
        <begin position="181"/>
        <end position="197"/>
    </location>
</feature>
<evidence type="ECO:0000256" key="2">
    <source>
        <dbReference type="ARBA" id="ARBA00010157"/>
    </source>
</evidence>
<feature type="transmembrane region" description="Helical" evidence="7">
    <location>
        <begin position="973"/>
        <end position="993"/>
    </location>
</feature>
<accession>A0A0D8BXL8</accession>
<evidence type="ECO:0000256" key="6">
    <source>
        <dbReference type="ARBA" id="ARBA00023136"/>
    </source>
</evidence>
<feature type="domain" description="Membrane transport protein MMPL" evidence="8">
    <location>
        <begin position="768"/>
        <end position="1039"/>
    </location>
</feature>
<feature type="domain" description="Membrane transport protein MMPL" evidence="8">
    <location>
        <begin position="46"/>
        <end position="366"/>
    </location>
</feature>
<dbReference type="GO" id="GO:0005886">
    <property type="term" value="C:plasma membrane"/>
    <property type="evidence" value="ECO:0007669"/>
    <property type="project" value="UniProtKB-SubCell"/>
</dbReference>
<dbReference type="AlphaFoldDB" id="A0A0D8BXL8"/>
<evidence type="ECO:0000256" key="5">
    <source>
        <dbReference type="ARBA" id="ARBA00022989"/>
    </source>
</evidence>
<keyword evidence="6 7" id="KW-0472">Membrane</keyword>
<keyword evidence="3" id="KW-1003">Cell membrane</keyword>
<dbReference type="Pfam" id="PF03176">
    <property type="entry name" value="MMPL"/>
    <property type="match status" value="2"/>
</dbReference>
<feature type="transmembrane region" description="Helical" evidence="7">
    <location>
        <begin position="204"/>
        <end position="225"/>
    </location>
</feature>
<dbReference type="InterPro" id="IPR023908">
    <property type="entry name" value="xxxLxxG_rpt"/>
</dbReference>
<dbReference type="PANTHER" id="PTHR33406">
    <property type="entry name" value="MEMBRANE PROTEIN MJ1562-RELATED"/>
    <property type="match status" value="1"/>
</dbReference>
<evidence type="ECO:0000313" key="10">
    <source>
        <dbReference type="Proteomes" id="UP000032522"/>
    </source>
</evidence>
<evidence type="ECO:0000259" key="8">
    <source>
        <dbReference type="Pfam" id="PF03176"/>
    </source>
</evidence>
<evidence type="ECO:0000313" key="9">
    <source>
        <dbReference type="EMBL" id="KJE28923.1"/>
    </source>
</evidence>
<feature type="transmembrane region" description="Helical" evidence="7">
    <location>
        <begin position="237"/>
        <end position="256"/>
    </location>
</feature>
<keyword evidence="4 7" id="KW-0812">Transmembrane</keyword>
<gene>
    <name evidence="9" type="ORF">LG52_285</name>
</gene>
<proteinExistence type="inferred from homology"/>
<dbReference type="Gene3D" id="1.10.287.1490">
    <property type="match status" value="1"/>
</dbReference>
<feature type="transmembrane region" description="Helical" evidence="7">
    <location>
        <begin position="361"/>
        <end position="383"/>
    </location>
</feature>
<feature type="transmembrane region" description="Helical" evidence="7">
    <location>
        <begin position="875"/>
        <end position="891"/>
    </location>
</feature>
<organism evidence="9 10">
    <name type="scientific">Geobacillus kaustophilus</name>
    <dbReference type="NCBI Taxonomy" id="1462"/>
    <lineage>
        <taxon>Bacteria</taxon>
        <taxon>Bacillati</taxon>
        <taxon>Bacillota</taxon>
        <taxon>Bacilli</taxon>
        <taxon>Bacillales</taxon>
        <taxon>Anoxybacillaceae</taxon>
        <taxon>Geobacillus</taxon>
        <taxon>Geobacillus thermoleovorans group</taxon>
    </lineage>
</organism>
<feature type="transmembrane region" description="Helical" evidence="7">
    <location>
        <begin position="898"/>
        <end position="919"/>
    </location>
</feature>
<reference evidence="9 10" key="1">
    <citation type="submission" date="2015-01" db="EMBL/GenBank/DDBJ databases">
        <authorList>
            <person name="Filippidou S."/>
            <person name="Jeanneret N."/>
            <person name="Russel-Delif L."/>
            <person name="Junier T."/>
            <person name="Wunderlin T."/>
            <person name="Molina V."/>
            <person name="Johnson S.L."/>
            <person name="Davenport K.W."/>
            <person name="Chain P.S."/>
            <person name="Dorador C."/>
            <person name="Junier P."/>
        </authorList>
    </citation>
    <scope>NUCLEOTIDE SEQUENCE [LARGE SCALE GENOMIC DNA]</scope>
    <source>
        <strain evidence="9 10">Et7/4</strain>
    </source>
</reference>
<evidence type="ECO:0000256" key="4">
    <source>
        <dbReference type="ARBA" id="ARBA00022692"/>
    </source>
</evidence>
<feature type="transmembrane region" description="Helical" evidence="7">
    <location>
        <begin position="931"/>
        <end position="952"/>
    </location>
</feature>
<dbReference type="Proteomes" id="UP000032522">
    <property type="component" value="Unassembled WGS sequence"/>
</dbReference>
<feature type="transmembrane region" description="Helical" evidence="7">
    <location>
        <begin position="309"/>
        <end position="340"/>
    </location>
</feature>
<feature type="transmembrane region" description="Helical" evidence="7">
    <location>
        <begin position="999"/>
        <end position="1023"/>
    </location>
</feature>
<dbReference type="EMBL" id="JYBP01000003">
    <property type="protein sequence ID" value="KJE28923.1"/>
    <property type="molecule type" value="Genomic_DNA"/>
</dbReference>
<feature type="transmembrane region" description="Helical" evidence="7">
    <location>
        <begin position="284"/>
        <end position="303"/>
    </location>
</feature>
<dbReference type="InterPro" id="IPR050545">
    <property type="entry name" value="Mycobact_MmpL"/>
</dbReference>
<dbReference type="OrthoDB" id="9782006at2"/>
<dbReference type="PANTHER" id="PTHR33406:SF6">
    <property type="entry name" value="MEMBRANE PROTEIN YDGH-RELATED"/>
    <property type="match status" value="1"/>
</dbReference>
<keyword evidence="5 7" id="KW-1133">Transmembrane helix</keyword>
<dbReference type="RefSeq" id="WP_044730622.1">
    <property type="nucleotide sequence ID" value="NZ_JYBP01000003.1"/>
</dbReference>
<protein>
    <submittedName>
        <fullName evidence="9">MMPL family protein</fullName>
    </submittedName>
</protein>
<name>A0A0D8BXL8_GEOKU</name>
<dbReference type="NCBIfam" id="TIGR03057">
    <property type="entry name" value="xxxLxxG_by_4"/>
    <property type="match status" value="2"/>
</dbReference>
<evidence type="ECO:0000256" key="1">
    <source>
        <dbReference type="ARBA" id="ARBA00004651"/>
    </source>
</evidence>
<comment type="subcellular location">
    <subcellularLocation>
        <location evidence="1">Cell membrane</location>
        <topology evidence="1">Multi-pass membrane protein</topology>
    </subcellularLocation>
</comment>
<dbReference type="SUPFAM" id="SSF82866">
    <property type="entry name" value="Multidrug efflux transporter AcrB transmembrane domain"/>
    <property type="match status" value="2"/>
</dbReference>
<evidence type="ECO:0000256" key="7">
    <source>
        <dbReference type="SAM" id="Phobius"/>
    </source>
</evidence>
<dbReference type="InterPro" id="IPR004869">
    <property type="entry name" value="MMPL_dom"/>
</dbReference>
<comment type="similarity">
    <text evidence="2">Belongs to the resistance-nodulation-cell division (RND) (TC 2.A.6) family. MmpL subfamily.</text>
</comment>